<keyword evidence="2" id="KW-1185">Reference proteome</keyword>
<name>A0A316Z152_9BASI</name>
<dbReference type="EMBL" id="KZ819310">
    <property type="protein sequence ID" value="PWN94668.1"/>
    <property type="molecule type" value="Genomic_DNA"/>
</dbReference>
<dbReference type="AlphaFoldDB" id="A0A316Z152"/>
<proteinExistence type="predicted"/>
<gene>
    <name evidence="1" type="ORF">FA09DRAFT_172327</name>
</gene>
<dbReference type="GeneID" id="37266848"/>
<organism evidence="1 2">
    <name type="scientific">Tilletiopsis washingtonensis</name>
    <dbReference type="NCBI Taxonomy" id="58919"/>
    <lineage>
        <taxon>Eukaryota</taxon>
        <taxon>Fungi</taxon>
        <taxon>Dikarya</taxon>
        <taxon>Basidiomycota</taxon>
        <taxon>Ustilaginomycotina</taxon>
        <taxon>Exobasidiomycetes</taxon>
        <taxon>Entylomatales</taxon>
        <taxon>Entylomatales incertae sedis</taxon>
        <taxon>Tilletiopsis</taxon>
    </lineage>
</organism>
<evidence type="ECO:0000313" key="1">
    <source>
        <dbReference type="EMBL" id="PWN94668.1"/>
    </source>
</evidence>
<sequence length="204" mass="21748">MPSARMLPCCVCRSAVQLVRTTMGLRAGTAGLERIEQTRDPRRSSGLRRASACVWAVSSAERCTVKHAPLTVLLRASFAGSVASSPVPALRPLLVTPPLSALTHRPPPSSIHIHSSSSTPRLLASLTAPVLSARPSARPAAFRHCALRVISLRMAPRPQVQSRLACNEASPRCLAVSSVRPARPILLSTLLSTRPARLSLTHAL</sequence>
<dbReference type="Proteomes" id="UP000245946">
    <property type="component" value="Unassembled WGS sequence"/>
</dbReference>
<dbReference type="RefSeq" id="XP_025594947.1">
    <property type="nucleotide sequence ID" value="XM_025739302.1"/>
</dbReference>
<reference evidence="1 2" key="1">
    <citation type="journal article" date="2018" name="Mol. Biol. Evol.">
        <title>Broad Genomic Sampling Reveals a Smut Pathogenic Ancestry of the Fungal Clade Ustilaginomycotina.</title>
        <authorList>
            <person name="Kijpornyongpan T."/>
            <person name="Mondo S.J."/>
            <person name="Barry K."/>
            <person name="Sandor L."/>
            <person name="Lee J."/>
            <person name="Lipzen A."/>
            <person name="Pangilinan J."/>
            <person name="LaButti K."/>
            <person name="Hainaut M."/>
            <person name="Henrissat B."/>
            <person name="Grigoriev I.V."/>
            <person name="Spatafora J.W."/>
            <person name="Aime M.C."/>
        </authorList>
    </citation>
    <scope>NUCLEOTIDE SEQUENCE [LARGE SCALE GENOMIC DNA]</scope>
    <source>
        <strain evidence="1 2">MCA 4186</strain>
    </source>
</reference>
<evidence type="ECO:0000313" key="2">
    <source>
        <dbReference type="Proteomes" id="UP000245946"/>
    </source>
</evidence>
<protein>
    <submittedName>
        <fullName evidence="1">Uncharacterized protein</fullName>
    </submittedName>
</protein>
<accession>A0A316Z152</accession>